<name>A0A097EMK9_9GAMM</name>
<dbReference type="EMBL" id="CP009574">
    <property type="protein sequence ID" value="AIT08809.1"/>
    <property type="molecule type" value="Genomic_DNA"/>
</dbReference>
<gene>
    <name evidence="1" type="ORF">LO80_01665</name>
</gene>
<proteinExistence type="predicted"/>
<protein>
    <submittedName>
        <fullName evidence="1">Uncharacterized protein</fullName>
    </submittedName>
</protein>
<dbReference type="AlphaFoldDB" id="A0A097EMK9"/>
<keyword evidence="2" id="KW-1185">Reference proteome</keyword>
<accession>A0A097EMK9</accession>
<evidence type="ECO:0000313" key="1">
    <source>
        <dbReference type="EMBL" id="AIT08809.1"/>
    </source>
</evidence>
<dbReference type="KEGG" id="frf:LO80_01665"/>
<dbReference type="Proteomes" id="UP000029672">
    <property type="component" value="Chromosome"/>
</dbReference>
<evidence type="ECO:0000313" key="2">
    <source>
        <dbReference type="Proteomes" id="UP000029672"/>
    </source>
</evidence>
<reference evidence="1 2" key="1">
    <citation type="submission" date="2014-10" db="EMBL/GenBank/DDBJ databases">
        <title>Whole genome sequence of Francisella endociliophora strain FSC1006, isolated from a laboratory culture of the marine ciliate Euplotes raikovi.</title>
        <authorList>
            <person name="Granberg M."/>
            <person name="Backman S."/>
            <person name="Lundmark E."/>
            <person name="Nilsson E."/>
            <person name="Karlsson E."/>
            <person name="Thelaus J."/>
            <person name="Ohrman C."/>
            <person name="Larkeryd A."/>
            <person name="Stenberg P."/>
        </authorList>
    </citation>
    <scope>NUCLEOTIDE SEQUENCE [LARGE SCALE GENOMIC DNA]</scope>
    <source>
        <strain evidence="1 2">FSC1006</strain>
    </source>
</reference>
<organism evidence="1 2">
    <name type="scientific">Candidatus Francisella endociliophora</name>
    <dbReference type="NCBI Taxonomy" id="653937"/>
    <lineage>
        <taxon>Bacteria</taxon>
        <taxon>Pseudomonadati</taxon>
        <taxon>Pseudomonadota</taxon>
        <taxon>Gammaproteobacteria</taxon>
        <taxon>Thiotrichales</taxon>
        <taxon>Francisellaceae</taxon>
        <taxon>Francisella</taxon>
    </lineage>
</organism>
<sequence length="128" mass="14961">MLILPILGTSQSIANSTTFFPKTKAEKVYDSTTLITSLFLNKYISPSEEIIHKYFRISIDKYRLFNIAPYLTNNYGDKTMIDITGESRFFDLNKDSCYYYHDNSQSVIIETRPIMKTTRSWCRVVTKE</sequence>
<dbReference type="HOGENOM" id="CLU_1956388_0_0_6"/>